<evidence type="ECO:0000256" key="4">
    <source>
        <dbReference type="ARBA" id="ARBA00022989"/>
    </source>
</evidence>
<dbReference type="KEGG" id="vne:CFK40_06815"/>
<evidence type="ECO:0000256" key="3">
    <source>
        <dbReference type="ARBA" id="ARBA00022692"/>
    </source>
</evidence>
<name>A0A221MAR0_9BACI</name>
<dbReference type="RefSeq" id="WP_089531597.1">
    <property type="nucleotide sequence ID" value="NZ_CP022437.1"/>
</dbReference>
<evidence type="ECO:0000256" key="6">
    <source>
        <dbReference type="SAM" id="Phobius"/>
    </source>
</evidence>
<dbReference type="AlphaFoldDB" id="A0A221MAR0"/>
<keyword evidence="5 6" id="KW-0472">Membrane</keyword>
<dbReference type="Proteomes" id="UP000204391">
    <property type="component" value="Chromosome"/>
</dbReference>
<dbReference type="PANTHER" id="PTHR33885:SF3">
    <property type="entry name" value="PHAGE SHOCK PROTEIN C"/>
    <property type="match status" value="1"/>
</dbReference>
<dbReference type="Pfam" id="PF04024">
    <property type="entry name" value="PspC"/>
    <property type="match status" value="1"/>
</dbReference>
<dbReference type="PANTHER" id="PTHR33885">
    <property type="entry name" value="PHAGE SHOCK PROTEIN C"/>
    <property type="match status" value="1"/>
</dbReference>
<evidence type="ECO:0000256" key="2">
    <source>
        <dbReference type="ARBA" id="ARBA00022475"/>
    </source>
</evidence>
<dbReference type="EMBL" id="CP022437">
    <property type="protein sequence ID" value="ASN04746.1"/>
    <property type="molecule type" value="Genomic_DNA"/>
</dbReference>
<keyword evidence="2" id="KW-1003">Cell membrane</keyword>
<evidence type="ECO:0000313" key="9">
    <source>
        <dbReference type="Proteomes" id="UP000204391"/>
    </source>
</evidence>
<dbReference type="OrthoDB" id="9815286at2"/>
<gene>
    <name evidence="8" type="ORF">CFK40_06815</name>
</gene>
<keyword evidence="4 6" id="KW-1133">Transmembrane helix</keyword>
<proteinExistence type="predicted"/>
<dbReference type="GO" id="GO:0005886">
    <property type="term" value="C:plasma membrane"/>
    <property type="evidence" value="ECO:0007669"/>
    <property type="project" value="UniProtKB-SubCell"/>
</dbReference>
<sequence>MKRLTRLNSDRMVAGVLGGLAQYFSIDSTIVRVVFVILTIMSVFVLLLIYFAAMIIIPKEQEIR</sequence>
<evidence type="ECO:0000259" key="7">
    <source>
        <dbReference type="Pfam" id="PF04024"/>
    </source>
</evidence>
<keyword evidence="3 6" id="KW-0812">Transmembrane</keyword>
<protein>
    <submittedName>
        <fullName evidence="8">PspC domain-containing protein</fullName>
    </submittedName>
</protein>
<dbReference type="InterPro" id="IPR052027">
    <property type="entry name" value="PspC"/>
</dbReference>
<keyword evidence="9" id="KW-1185">Reference proteome</keyword>
<evidence type="ECO:0000313" key="8">
    <source>
        <dbReference type="EMBL" id="ASN04746.1"/>
    </source>
</evidence>
<evidence type="ECO:0000256" key="5">
    <source>
        <dbReference type="ARBA" id="ARBA00023136"/>
    </source>
</evidence>
<feature type="domain" description="Phage shock protein PspC N-terminal" evidence="7">
    <location>
        <begin position="2"/>
        <end position="60"/>
    </location>
</feature>
<reference evidence="8 9" key="1">
    <citation type="journal article" date="2003" name="Int. J. Syst. Evol. Microbiol.">
        <title>Virgibacillus carmonensis sp. nov., Virgibacillus necropolis sp. nov. and Virgibacillus picturae sp. nov., three novel species isolated from deteriorated mural paintings, transfer of the species of the genus salibacillus to Virgibacillus, as Virgibacillus marismortui comb. nov. and Virgibacillus salexigens comb. nov., and emended description of the genus Virgibacillus.</title>
        <authorList>
            <person name="Heyrman J."/>
            <person name="Logan N.A."/>
            <person name="Busse H.J."/>
            <person name="Balcaen A."/>
            <person name="Lebbe L."/>
            <person name="Rodriguez-Diaz M."/>
            <person name="Swings J."/>
            <person name="De Vos P."/>
        </authorList>
    </citation>
    <scope>NUCLEOTIDE SEQUENCE [LARGE SCALE GENOMIC DNA]</scope>
    <source>
        <strain evidence="8 9">LMG 19488</strain>
    </source>
</reference>
<organism evidence="8 9">
    <name type="scientific">Virgibacillus necropolis</name>
    <dbReference type="NCBI Taxonomy" id="163877"/>
    <lineage>
        <taxon>Bacteria</taxon>
        <taxon>Bacillati</taxon>
        <taxon>Bacillota</taxon>
        <taxon>Bacilli</taxon>
        <taxon>Bacillales</taxon>
        <taxon>Bacillaceae</taxon>
        <taxon>Virgibacillus</taxon>
    </lineage>
</organism>
<comment type="subcellular location">
    <subcellularLocation>
        <location evidence="1">Cell membrane</location>
        <topology evidence="1">Single-pass membrane protein</topology>
    </subcellularLocation>
</comment>
<dbReference type="InterPro" id="IPR007168">
    <property type="entry name" value="Phageshock_PspC_N"/>
</dbReference>
<feature type="transmembrane region" description="Helical" evidence="6">
    <location>
        <begin position="12"/>
        <end position="30"/>
    </location>
</feature>
<accession>A0A221MAR0</accession>
<evidence type="ECO:0000256" key="1">
    <source>
        <dbReference type="ARBA" id="ARBA00004162"/>
    </source>
</evidence>
<feature type="transmembrane region" description="Helical" evidence="6">
    <location>
        <begin position="36"/>
        <end position="57"/>
    </location>
</feature>